<dbReference type="OMA" id="NEPGEFE"/>
<organism evidence="2">
    <name type="scientific">Rosellinia necatrix</name>
    <name type="common">White root-rot fungus</name>
    <dbReference type="NCBI Taxonomy" id="77044"/>
    <lineage>
        <taxon>Eukaryota</taxon>
        <taxon>Fungi</taxon>
        <taxon>Dikarya</taxon>
        <taxon>Ascomycota</taxon>
        <taxon>Pezizomycotina</taxon>
        <taxon>Sordariomycetes</taxon>
        <taxon>Xylariomycetidae</taxon>
        <taxon>Xylariales</taxon>
        <taxon>Xylariaceae</taxon>
        <taxon>Rosellinia</taxon>
    </lineage>
</organism>
<dbReference type="EMBL" id="DF977568">
    <property type="protein sequence ID" value="GAP82346.1"/>
    <property type="molecule type" value="Genomic_DNA"/>
</dbReference>
<protein>
    <recommendedName>
        <fullName evidence="1">HNH nuclease domain-containing protein</fullName>
    </recommendedName>
</protein>
<evidence type="ECO:0000259" key="1">
    <source>
        <dbReference type="Pfam" id="PF13391"/>
    </source>
</evidence>
<dbReference type="STRING" id="77044.A0A1W2TAE5"/>
<accession>A0A1W2TAE5</accession>
<keyword evidence="3" id="KW-1185">Reference proteome</keyword>
<reference evidence="2" key="1">
    <citation type="submission" date="2016-03" db="EMBL/GenBank/DDBJ databases">
        <title>Draft genome sequence of Rosellinia necatrix.</title>
        <authorList>
            <person name="Kanematsu S."/>
        </authorList>
    </citation>
    <scope>NUCLEOTIDE SEQUENCE [LARGE SCALE GENOMIC DNA]</scope>
    <source>
        <strain evidence="2">W97</strain>
    </source>
</reference>
<dbReference type="AlphaFoldDB" id="A0A1W2TAE5"/>
<name>A0A1W2TAE5_ROSNE</name>
<dbReference type="Pfam" id="PF13391">
    <property type="entry name" value="HNH_2"/>
    <property type="match status" value="1"/>
</dbReference>
<dbReference type="Proteomes" id="UP000054516">
    <property type="component" value="Unassembled WGS sequence"/>
</dbReference>
<evidence type="ECO:0000313" key="2">
    <source>
        <dbReference type="EMBL" id="GAP82346.1"/>
    </source>
</evidence>
<evidence type="ECO:0000313" key="3">
    <source>
        <dbReference type="Proteomes" id="UP000054516"/>
    </source>
</evidence>
<feature type="domain" description="HNH nuclease" evidence="1">
    <location>
        <begin position="220"/>
        <end position="296"/>
    </location>
</feature>
<dbReference type="OrthoDB" id="2104739at2759"/>
<gene>
    <name evidence="2" type="ORF">SAMD00023353_12300090</name>
</gene>
<dbReference type="InterPro" id="IPR003615">
    <property type="entry name" value="HNH_nuc"/>
</dbReference>
<proteinExistence type="predicted"/>
<sequence>MMLNHLFLPLAASKTAESHHRHTTSLEAIINFTPNSDPPLTDELRRVAQNKFENICQYVDELPSEGYSRSELVRQTYKHARSEKSQDIFLHFVFQAIELPIDGEEPFDVRSAGSKLVEFAECLFNYFFLPLKASAKKTPQPSPAFSAAIQKFQGHCGQEYTGTESRLSLLRSECLQRDRHRCVISRRFHFSEYLSRKNNRDKYPRGAEDDDGVLVLNHGSPKPALLEVAHILPRSLVKLKEGTELDESKQYALGILSMFDVDVAELINGTDIDRPRNAISLTQEFHDHFGNFRVYFTKSDEDHKYEINSYIEDDIFEPSLPVTRKLFLTPDRTIEPPSPRLLELHYAISRILHMSGAGEHIDKILRDAEETGVAKEDGATPLGVLVSLHMRTADGVPA</sequence>